<evidence type="ECO:0000313" key="2">
    <source>
        <dbReference type="Proteomes" id="UP000789901"/>
    </source>
</evidence>
<gene>
    <name evidence="1" type="ORF">GMARGA_LOCUS26424</name>
</gene>
<reference evidence="1 2" key="1">
    <citation type="submission" date="2021-06" db="EMBL/GenBank/DDBJ databases">
        <authorList>
            <person name="Kallberg Y."/>
            <person name="Tangrot J."/>
            <person name="Rosling A."/>
        </authorList>
    </citation>
    <scope>NUCLEOTIDE SEQUENCE [LARGE SCALE GENOMIC DNA]</scope>
    <source>
        <strain evidence="1 2">120-4 pot B 10/14</strain>
    </source>
</reference>
<organism evidence="1 2">
    <name type="scientific">Gigaspora margarita</name>
    <dbReference type="NCBI Taxonomy" id="4874"/>
    <lineage>
        <taxon>Eukaryota</taxon>
        <taxon>Fungi</taxon>
        <taxon>Fungi incertae sedis</taxon>
        <taxon>Mucoromycota</taxon>
        <taxon>Glomeromycotina</taxon>
        <taxon>Glomeromycetes</taxon>
        <taxon>Diversisporales</taxon>
        <taxon>Gigasporaceae</taxon>
        <taxon>Gigaspora</taxon>
    </lineage>
</organism>
<proteinExistence type="predicted"/>
<name>A0ABN7W4A2_GIGMA</name>
<feature type="non-terminal residue" evidence="1">
    <location>
        <position position="71"/>
    </location>
</feature>
<dbReference type="Proteomes" id="UP000789901">
    <property type="component" value="Unassembled WGS sequence"/>
</dbReference>
<keyword evidence="2" id="KW-1185">Reference proteome</keyword>
<evidence type="ECO:0000313" key="1">
    <source>
        <dbReference type="EMBL" id="CAG8815987.1"/>
    </source>
</evidence>
<accession>A0ABN7W4A2</accession>
<sequence length="71" mass="8282">MHQMQFKKSKAKFAMIIKNSSNSSKLEFVPYEQIINIKYITKGGFSTIYKATWIDGPIVHWTSKNKDIIEK</sequence>
<dbReference type="EMBL" id="CAJVQB010030744">
    <property type="protein sequence ID" value="CAG8815987.1"/>
    <property type="molecule type" value="Genomic_DNA"/>
</dbReference>
<protein>
    <submittedName>
        <fullName evidence="1">710_t:CDS:1</fullName>
    </submittedName>
</protein>
<comment type="caution">
    <text evidence="1">The sequence shown here is derived from an EMBL/GenBank/DDBJ whole genome shotgun (WGS) entry which is preliminary data.</text>
</comment>